<reference evidence="1" key="1">
    <citation type="submission" date="2022-08" db="EMBL/GenBank/DDBJ databases">
        <title>Genome Sequence of Lecanicillium fungicola.</title>
        <authorList>
            <person name="Buettner E."/>
        </authorList>
    </citation>
    <scope>NUCLEOTIDE SEQUENCE</scope>
    <source>
        <strain evidence="1">Babe33</strain>
    </source>
</reference>
<evidence type="ECO:0000313" key="1">
    <source>
        <dbReference type="EMBL" id="KAJ2973227.1"/>
    </source>
</evidence>
<proteinExistence type="predicted"/>
<organism evidence="1 2">
    <name type="scientific">Zarea fungicola</name>
    <dbReference type="NCBI Taxonomy" id="93591"/>
    <lineage>
        <taxon>Eukaryota</taxon>
        <taxon>Fungi</taxon>
        <taxon>Dikarya</taxon>
        <taxon>Ascomycota</taxon>
        <taxon>Pezizomycotina</taxon>
        <taxon>Sordariomycetes</taxon>
        <taxon>Hypocreomycetidae</taxon>
        <taxon>Hypocreales</taxon>
        <taxon>Cordycipitaceae</taxon>
        <taxon>Zarea</taxon>
    </lineage>
</organism>
<sequence>MFNRWEANQSFGQTSSTMPPDFTQQEPTFKVGKEKPGSRLEALEVLRVRYQLVTRENAELVLGLMCDFHLDPTDSLVAQISNQNMHLLSSLQQQHELVRAAWHVRECGPDSKSCHEAIARELNVSPTIAKHYIEGVLNFIAWSEEIANKEDPVTLKSICNNSKHKFMARYDYEIPNAIDMEIRIPSLEKLIERMRMRIWPYYDPLRKTTFVVHSHGDKSVIDHRKLYSTVLCSPIKGFEIFSQSKSLQEHAMQLAERCQLDRLQPSDSYTLDYSPLANQALEDLFNLSVLKPVQTRRRMGAYRHVAEDSRTVPLADIWILVPLFSISQSDAIEVSFVSQTQSEVKSLQRTREMLLLDGDTTFTPHDDLDYVRIALVLERKDSLHPFSFS</sequence>
<protein>
    <submittedName>
        <fullName evidence="1">Uncharacterized protein</fullName>
    </submittedName>
</protein>
<keyword evidence="2" id="KW-1185">Reference proteome</keyword>
<name>A0ACC1N1V5_9HYPO</name>
<accession>A0ACC1N1V5</accession>
<comment type="caution">
    <text evidence="1">The sequence shown here is derived from an EMBL/GenBank/DDBJ whole genome shotgun (WGS) entry which is preliminary data.</text>
</comment>
<gene>
    <name evidence="1" type="ORF">NQ176_g6727</name>
</gene>
<dbReference type="EMBL" id="JANJQO010001007">
    <property type="protein sequence ID" value="KAJ2973227.1"/>
    <property type="molecule type" value="Genomic_DNA"/>
</dbReference>
<evidence type="ECO:0000313" key="2">
    <source>
        <dbReference type="Proteomes" id="UP001143910"/>
    </source>
</evidence>
<dbReference type="Proteomes" id="UP001143910">
    <property type="component" value="Unassembled WGS sequence"/>
</dbReference>